<evidence type="ECO:0000259" key="1">
    <source>
        <dbReference type="Pfam" id="PF13473"/>
    </source>
</evidence>
<dbReference type="EMBL" id="CAKMAB010000001">
    <property type="protein sequence ID" value="CAH1053892.1"/>
    <property type="molecule type" value="Genomic_DNA"/>
</dbReference>
<dbReference type="InterPro" id="IPR028096">
    <property type="entry name" value="EfeO_Cupredoxin"/>
</dbReference>
<dbReference type="RefSeq" id="WP_234529801.1">
    <property type="nucleotide sequence ID" value="NZ_CAKMAB010000001.1"/>
</dbReference>
<name>A0ABM9B683_9BACL</name>
<gene>
    <name evidence="2" type="ORF">PAECIP111894_00037</name>
</gene>
<accession>A0ABM9B683</accession>
<feature type="domain" description="EfeO-type cupredoxin-like" evidence="1">
    <location>
        <begin position="40"/>
        <end position="128"/>
    </location>
</feature>
<sequence length="142" mass="15651">MSHFHYAWTSWEEVWIIKKFAILLSILFVIALTACGNSNDSAAGNANPSEPEIEAETELIITATNYSFDQEEYHLKKGVPVKIIFKNDSGNHGILVPEFELQLDGKKSSKVIVPEEAGTFEMTCSIMCGSGHSGMNAKIIVE</sequence>
<proteinExistence type="predicted"/>
<dbReference type="SUPFAM" id="SSF49503">
    <property type="entry name" value="Cupredoxins"/>
    <property type="match status" value="1"/>
</dbReference>
<evidence type="ECO:0000313" key="3">
    <source>
        <dbReference type="Proteomes" id="UP000838749"/>
    </source>
</evidence>
<comment type="caution">
    <text evidence="2">The sequence shown here is derived from an EMBL/GenBank/DDBJ whole genome shotgun (WGS) entry which is preliminary data.</text>
</comment>
<dbReference type="Proteomes" id="UP000838749">
    <property type="component" value="Unassembled WGS sequence"/>
</dbReference>
<protein>
    <recommendedName>
        <fullName evidence="1">EfeO-type cupredoxin-like domain-containing protein</fullName>
    </recommendedName>
</protein>
<reference evidence="2" key="1">
    <citation type="submission" date="2021-12" db="EMBL/GenBank/DDBJ databases">
        <authorList>
            <person name="Criscuolo A."/>
        </authorList>
    </citation>
    <scope>NUCLEOTIDE SEQUENCE</scope>
    <source>
        <strain evidence="2">CIP111894</strain>
    </source>
</reference>
<dbReference type="InterPro" id="IPR008972">
    <property type="entry name" value="Cupredoxin"/>
</dbReference>
<dbReference type="Gene3D" id="2.60.40.420">
    <property type="entry name" value="Cupredoxins - blue copper proteins"/>
    <property type="match status" value="1"/>
</dbReference>
<dbReference type="Pfam" id="PF13473">
    <property type="entry name" value="Cupredoxin_1"/>
    <property type="match status" value="1"/>
</dbReference>
<evidence type="ECO:0000313" key="2">
    <source>
        <dbReference type="EMBL" id="CAH1053892.1"/>
    </source>
</evidence>
<keyword evidence="3" id="KW-1185">Reference proteome</keyword>
<organism evidence="2 3">
    <name type="scientific">Paenibacillus pseudetheri</name>
    <dbReference type="NCBI Taxonomy" id="2897682"/>
    <lineage>
        <taxon>Bacteria</taxon>
        <taxon>Bacillati</taxon>
        <taxon>Bacillota</taxon>
        <taxon>Bacilli</taxon>
        <taxon>Bacillales</taxon>
        <taxon>Paenibacillaceae</taxon>
        <taxon>Paenibacillus</taxon>
    </lineage>
</organism>